<dbReference type="InterPro" id="IPR045336">
    <property type="entry name" value="MmgE_PrpD_N"/>
</dbReference>
<dbReference type="InterPro" id="IPR045337">
    <property type="entry name" value="MmgE_PrpD_C"/>
</dbReference>
<dbReference type="OrthoDB" id="1351at2"/>
<protein>
    <submittedName>
        <fullName evidence="4">MmgE/PrpD family protein</fullName>
    </submittedName>
</protein>
<feature type="domain" description="MmgE/PrpD C-terminal" evidence="3">
    <location>
        <begin position="271"/>
        <end position="434"/>
    </location>
</feature>
<evidence type="ECO:0000313" key="5">
    <source>
        <dbReference type="Proteomes" id="UP000002366"/>
    </source>
</evidence>
<name>D5ECK3_AMICL</name>
<accession>D5ECK3</accession>
<dbReference type="InterPro" id="IPR042183">
    <property type="entry name" value="MmgE/PrpD_sf_1"/>
</dbReference>
<dbReference type="Proteomes" id="UP000002366">
    <property type="component" value="Chromosome"/>
</dbReference>
<dbReference type="Gene3D" id="1.10.4100.10">
    <property type="entry name" value="2-methylcitrate dehydratase PrpD"/>
    <property type="match status" value="1"/>
</dbReference>
<dbReference type="STRING" id="572547.Amico_0138"/>
<dbReference type="eggNOG" id="COG2079">
    <property type="taxonomic scope" value="Bacteria"/>
</dbReference>
<dbReference type="Gene3D" id="3.30.1330.120">
    <property type="entry name" value="2-methylcitrate dehydratase PrpD"/>
    <property type="match status" value="1"/>
</dbReference>
<dbReference type="AlphaFoldDB" id="D5ECK3"/>
<dbReference type="KEGG" id="aco:Amico_0138"/>
<gene>
    <name evidence="4" type="ordered locus">Amico_0138</name>
</gene>
<sequence>MASITKGISRQCADFVSFLSFSDLEQKTVSITKKCIIDWLGCVLGGSSTPAASIIESLMADMGGKSQATFIGSFNKGTTLQAAMVNAYNCHILEMDDVHKSSISHPAAPVISAAFSLAEYLESSGKDLIEAIVAGYDVMIRIGEAVSPSHYAIWHTTSTCGAFGAAAATAKLLHLDEVETLYSLGNAGTQAAGFWEFATDKAMTKYLHCGKAAYNGLISSLMSKKGFTGATRILEGDRGFFRACSTETNFSESFKDMGQNYRINETVYKPYASCRHTHGPINATLELRNQKGFSYEDVEDITVETYDTALRLVGNTDFSTSPAAKFCLPYCLASALVFGKVGVTEFQEEKLKDPRIKRIVPVVKIMPTDEMNSLYPSKWASRITVKTIQGDLYSSFIEYPKGDPENTMTDAEIEDKYLELATLKVEKSKALELLHKCRSIEDCDNLKNFFV</sequence>
<organism evidence="4 5">
    <name type="scientific">Aminobacterium colombiense (strain DSM 12261 / ALA-1)</name>
    <dbReference type="NCBI Taxonomy" id="572547"/>
    <lineage>
        <taxon>Bacteria</taxon>
        <taxon>Thermotogati</taxon>
        <taxon>Synergistota</taxon>
        <taxon>Synergistia</taxon>
        <taxon>Synergistales</taxon>
        <taxon>Aminobacteriaceae</taxon>
        <taxon>Aminobacterium</taxon>
    </lineage>
</organism>
<proteinExistence type="inferred from homology"/>
<dbReference type="InterPro" id="IPR036148">
    <property type="entry name" value="MmgE/PrpD_sf"/>
</dbReference>
<comment type="similarity">
    <text evidence="1">Belongs to the PrpD family.</text>
</comment>
<dbReference type="RefSeq" id="WP_013047551.1">
    <property type="nucleotide sequence ID" value="NC_014011.1"/>
</dbReference>
<dbReference type="Pfam" id="PF03972">
    <property type="entry name" value="MmgE_PrpD_N"/>
    <property type="match status" value="1"/>
</dbReference>
<reference evidence="4 5" key="1">
    <citation type="journal article" date="2010" name="Stand. Genomic Sci.">
        <title>Complete genome sequence of Aminobacterium colombiense type strain (ALA-1).</title>
        <authorList>
            <person name="Chertkov O."/>
            <person name="Sikorski J."/>
            <person name="Brambilla E."/>
            <person name="Lapidus A."/>
            <person name="Copeland A."/>
            <person name="Glavina Del Rio T."/>
            <person name="Nolan M."/>
            <person name="Lucas S."/>
            <person name="Tice H."/>
            <person name="Cheng J.F."/>
            <person name="Han C."/>
            <person name="Detter J.C."/>
            <person name="Bruce D."/>
            <person name="Tapia R."/>
            <person name="Goodwin L."/>
            <person name="Pitluck S."/>
            <person name="Liolios K."/>
            <person name="Ivanova N."/>
            <person name="Mavromatis K."/>
            <person name="Ovchinnikova G."/>
            <person name="Pati A."/>
            <person name="Chen A."/>
            <person name="Palaniappan K."/>
            <person name="Land M."/>
            <person name="Hauser L."/>
            <person name="Chang Y.J."/>
            <person name="Jeffries C.D."/>
            <person name="Spring S."/>
            <person name="Rohde M."/>
            <person name="Goker M."/>
            <person name="Bristow J."/>
            <person name="Eisen J.A."/>
            <person name="Markowitz V."/>
            <person name="Hugenholtz P."/>
            <person name="Kyrpides N.C."/>
            <person name="Klenk H.P."/>
        </authorList>
    </citation>
    <scope>NUCLEOTIDE SEQUENCE [LARGE SCALE GENOMIC DNA]</scope>
    <source>
        <strain evidence="5">DSM 12261 / ALA-1</strain>
    </source>
</reference>
<dbReference type="Pfam" id="PF19305">
    <property type="entry name" value="MmgE_PrpD_C"/>
    <property type="match status" value="1"/>
</dbReference>
<dbReference type="HOGENOM" id="CLU_026574_3_1_0"/>
<evidence type="ECO:0000259" key="3">
    <source>
        <dbReference type="Pfam" id="PF19305"/>
    </source>
</evidence>
<dbReference type="InterPro" id="IPR042188">
    <property type="entry name" value="MmgE/PrpD_sf_2"/>
</dbReference>
<dbReference type="PANTHER" id="PTHR16943">
    <property type="entry name" value="2-METHYLCITRATE DEHYDRATASE-RELATED"/>
    <property type="match status" value="1"/>
</dbReference>
<keyword evidence="5" id="KW-1185">Reference proteome</keyword>
<dbReference type="SUPFAM" id="SSF103378">
    <property type="entry name" value="2-methylcitrate dehydratase PrpD"/>
    <property type="match status" value="1"/>
</dbReference>
<dbReference type="GO" id="GO:0016829">
    <property type="term" value="F:lyase activity"/>
    <property type="evidence" value="ECO:0007669"/>
    <property type="project" value="InterPro"/>
</dbReference>
<dbReference type="EMBL" id="CP001997">
    <property type="protein sequence ID" value="ADE56285.1"/>
    <property type="molecule type" value="Genomic_DNA"/>
</dbReference>
<feature type="domain" description="MmgE/PrpD N-terminal" evidence="2">
    <location>
        <begin position="11"/>
        <end position="251"/>
    </location>
</feature>
<evidence type="ECO:0000259" key="2">
    <source>
        <dbReference type="Pfam" id="PF03972"/>
    </source>
</evidence>
<evidence type="ECO:0000313" key="4">
    <source>
        <dbReference type="EMBL" id="ADE56285.1"/>
    </source>
</evidence>
<evidence type="ECO:0000256" key="1">
    <source>
        <dbReference type="ARBA" id="ARBA00006174"/>
    </source>
</evidence>
<dbReference type="InterPro" id="IPR005656">
    <property type="entry name" value="MmgE_PrpD"/>
</dbReference>
<dbReference type="PANTHER" id="PTHR16943:SF8">
    <property type="entry name" value="2-METHYLCITRATE DEHYDRATASE"/>
    <property type="match status" value="1"/>
</dbReference>